<keyword evidence="3" id="KW-0808">Transferase</keyword>
<dbReference type="InterPro" id="IPR003362">
    <property type="entry name" value="Bact_transf"/>
</dbReference>
<evidence type="ECO:0000259" key="2">
    <source>
        <dbReference type="Pfam" id="PF02397"/>
    </source>
</evidence>
<comment type="caution">
    <text evidence="3">The sequence shown here is derived from an EMBL/GenBank/DDBJ whole genome shotgun (WGS) entry which is preliminary data.</text>
</comment>
<dbReference type="EMBL" id="JOKG01000001">
    <property type="protein sequence ID" value="KEQ16083.1"/>
    <property type="molecule type" value="Genomic_DNA"/>
</dbReference>
<evidence type="ECO:0000313" key="4">
    <source>
        <dbReference type="Proteomes" id="UP000028006"/>
    </source>
</evidence>
<reference evidence="3 4" key="1">
    <citation type="submission" date="2014-06" db="EMBL/GenBank/DDBJ databases">
        <title>Whole Genome Sequences of Three Symbiotic Endozoicomonas Bacteria.</title>
        <authorList>
            <person name="Neave M.J."/>
            <person name="Apprill A."/>
            <person name="Voolstra C.R."/>
        </authorList>
    </citation>
    <scope>NUCLEOTIDE SEQUENCE [LARGE SCALE GENOMIC DNA]</scope>
    <source>
        <strain evidence="3 4">LMG 24815</strain>
    </source>
</reference>
<name>A0A081NCB0_9GAMM</name>
<organism evidence="3 4">
    <name type="scientific">Endozoicomonas montiporae</name>
    <dbReference type="NCBI Taxonomy" id="1027273"/>
    <lineage>
        <taxon>Bacteria</taxon>
        <taxon>Pseudomonadati</taxon>
        <taxon>Pseudomonadota</taxon>
        <taxon>Gammaproteobacteria</taxon>
        <taxon>Oceanospirillales</taxon>
        <taxon>Endozoicomonadaceae</taxon>
        <taxon>Endozoicomonas</taxon>
    </lineage>
</organism>
<dbReference type="PANTHER" id="PTHR30576">
    <property type="entry name" value="COLANIC BIOSYNTHESIS UDP-GLUCOSE LIPID CARRIER TRANSFERASE"/>
    <property type="match status" value="1"/>
</dbReference>
<evidence type="ECO:0000313" key="3">
    <source>
        <dbReference type="EMBL" id="KEQ16083.1"/>
    </source>
</evidence>
<sequence length="199" mass="23016">MKRLLDIVISLVAILLLSPLFVVVSLNVRKKLGSPIFFRQVRAGCEGKSFEMIKFRTMNDAKNEKGELLSDNERLTPFGSFLRRSSLDELPELWNVLKGDMSLVGPRPLLMDYLPRYSKKQYRRHEVKPGITGWAQVNGRNAISWEEKFNLDVWYVDNRNSWLDVKILFLTIKKVLFREDINHGGEATMHEFLGSKGDD</sequence>
<evidence type="ECO:0000256" key="1">
    <source>
        <dbReference type="ARBA" id="ARBA00006464"/>
    </source>
</evidence>
<proteinExistence type="inferred from homology"/>
<dbReference type="GO" id="GO:0016780">
    <property type="term" value="F:phosphotransferase activity, for other substituted phosphate groups"/>
    <property type="evidence" value="ECO:0007669"/>
    <property type="project" value="TreeGrafter"/>
</dbReference>
<dbReference type="AlphaFoldDB" id="A0A081NCB0"/>
<dbReference type="RefSeq" id="WP_034873334.1">
    <property type="nucleotide sequence ID" value="NZ_JOKG01000001.1"/>
</dbReference>
<keyword evidence="4" id="KW-1185">Reference proteome</keyword>
<protein>
    <submittedName>
        <fullName evidence="3">Sugar transferase</fullName>
    </submittedName>
</protein>
<comment type="similarity">
    <text evidence="1">Belongs to the bacterial sugar transferase family.</text>
</comment>
<dbReference type="eggNOG" id="COG2148">
    <property type="taxonomic scope" value="Bacteria"/>
</dbReference>
<feature type="domain" description="Bacterial sugar transferase" evidence="2">
    <location>
        <begin position="2"/>
        <end position="176"/>
    </location>
</feature>
<gene>
    <name evidence="3" type="ORF">GZ77_06365</name>
</gene>
<accession>A0A081NCB0</accession>
<dbReference type="Pfam" id="PF02397">
    <property type="entry name" value="Bac_transf"/>
    <property type="match status" value="1"/>
</dbReference>
<dbReference type="PANTHER" id="PTHR30576:SF8">
    <property type="entry name" value="UNDECAPRENYL-PHOSPHATE GALACTOSE PHOSPHOTRANSFERASE"/>
    <property type="match status" value="1"/>
</dbReference>
<dbReference type="Proteomes" id="UP000028006">
    <property type="component" value="Unassembled WGS sequence"/>
</dbReference>